<dbReference type="InterPro" id="IPR012338">
    <property type="entry name" value="Beta-lactam/transpept-like"/>
</dbReference>
<keyword evidence="6" id="KW-0961">Cell wall biogenesis/degradation</keyword>
<keyword evidence="10" id="KW-0812">Transmembrane</keyword>
<evidence type="ECO:0000259" key="12">
    <source>
        <dbReference type="Pfam" id="PF00768"/>
    </source>
</evidence>
<reference evidence="13 14" key="1">
    <citation type="submission" date="2020-01" db="EMBL/GenBank/DDBJ databases">
        <title>Paenibacillus sp. nov., isolated from tomato rhizosphere.</title>
        <authorList>
            <person name="Weon H.-Y."/>
            <person name="Lee S.A."/>
        </authorList>
    </citation>
    <scope>NUCLEOTIDE SEQUENCE [LARGE SCALE GENOMIC DNA]</scope>
    <source>
        <strain evidence="13 14">12200R-189</strain>
    </source>
</reference>
<dbReference type="KEGG" id="plyc:GXP70_17385"/>
<dbReference type="PANTHER" id="PTHR21581:SF33">
    <property type="entry name" value="D-ALANYL-D-ALANINE CARBOXYPEPTIDASE DACB"/>
    <property type="match status" value="1"/>
</dbReference>
<evidence type="ECO:0000256" key="7">
    <source>
        <dbReference type="PIRSR" id="PIRSR618044-1"/>
    </source>
</evidence>
<dbReference type="AlphaFoldDB" id="A0A6C0G6R6"/>
<proteinExistence type="inferred from homology"/>
<evidence type="ECO:0000256" key="8">
    <source>
        <dbReference type="PIRSR" id="PIRSR618044-2"/>
    </source>
</evidence>
<dbReference type="GO" id="GO:0008360">
    <property type="term" value="P:regulation of cell shape"/>
    <property type="evidence" value="ECO:0007669"/>
    <property type="project" value="UniProtKB-KW"/>
</dbReference>
<feature type="chain" id="PRO_5025671468" evidence="11">
    <location>
        <begin position="28"/>
        <end position="411"/>
    </location>
</feature>
<dbReference type="PRINTS" id="PR00725">
    <property type="entry name" value="DADACBPTASE1"/>
</dbReference>
<dbReference type="PANTHER" id="PTHR21581">
    <property type="entry name" value="D-ALANYL-D-ALANINE CARBOXYPEPTIDASE"/>
    <property type="match status" value="1"/>
</dbReference>
<evidence type="ECO:0000256" key="2">
    <source>
        <dbReference type="ARBA" id="ARBA00022729"/>
    </source>
</evidence>
<dbReference type="GO" id="GO:0009002">
    <property type="term" value="F:serine-type D-Ala-D-Ala carboxypeptidase activity"/>
    <property type="evidence" value="ECO:0007669"/>
    <property type="project" value="InterPro"/>
</dbReference>
<evidence type="ECO:0000256" key="4">
    <source>
        <dbReference type="ARBA" id="ARBA00022960"/>
    </source>
</evidence>
<dbReference type="SUPFAM" id="SSF56601">
    <property type="entry name" value="beta-lactamase/transpeptidase-like"/>
    <property type="match status" value="1"/>
</dbReference>
<dbReference type="GO" id="GO:0071555">
    <property type="term" value="P:cell wall organization"/>
    <property type="evidence" value="ECO:0007669"/>
    <property type="project" value="UniProtKB-KW"/>
</dbReference>
<dbReference type="Pfam" id="PF00768">
    <property type="entry name" value="Peptidase_S11"/>
    <property type="match status" value="1"/>
</dbReference>
<keyword evidence="4" id="KW-0133">Cell shape</keyword>
<gene>
    <name evidence="13" type="ORF">GXP70_17385</name>
</gene>
<organism evidence="13 14">
    <name type="scientific">Paenibacillus lycopersici</name>
    <dbReference type="NCBI Taxonomy" id="2704462"/>
    <lineage>
        <taxon>Bacteria</taxon>
        <taxon>Bacillati</taxon>
        <taxon>Bacillota</taxon>
        <taxon>Bacilli</taxon>
        <taxon>Bacillales</taxon>
        <taxon>Paenibacillaceae</taxon>
        <taxon>Paenibacillus</taxon>
    </lineage>
</organism>
<dbReference type="Gene3D" id="3.40.710.10">
    <property type="entry name" value="DD-peptidase/beta-lactamase superfamily"/>
    <property type="match status" value="1"/>
</dbReference>
<accession>A0A6C0G6R6</accession>
<feature type="binding site" evidence="8">
    <location>
        <position position="228"/>
    </location>
    <ligand>
        <name>substrate</name>
    </ligand>
</feature>
<dbReference type="RefSeq" id="WP_162358004.1">
    <property type="nucleotide sequence ID" value="NZ_CP048209.1"/>
</dbReference>
<feature type="active site" description="Proton acceptor" evidence="7">
    <location>
        <position position="69"/>
    </location>
</feature>
<keyword evidence="5" id="KW-0573">Peptidoglycan synthesis</keyword>
<protein>
    <submittedName>
        <fullName evidence="13">D-alanyl-D-alanine carboxypeptidase</fullName>
    </submittedName>
</protein>
<dbReference type="Proteomes" id="UP000476064">
    <property type="component" value="Chromosome"/>
</dbReference>
<feature type="domain" description="Peptidase S11 D-alanyl-D-alanine carboxypeptidase A N-terminal" evidence="12">
    <location>
        <begin position="32"/>
        <end position="258"/>
    </location>
</feature>
<evidence type="ECO:0000256" key="1">
    <source>
        <dbReference type="ARBA" id="ARBA00007164"/>
    </source>
</evidence>
<feature type="transmembrane region" description="Helical" evidence="10">
    <location>
        <begin position="381"/>
        <end position="401"/>
    </location>
</feature>
<dbReference type="InterPro" id="IPR018044">
    <property type="entry name" value="Peptidase_S11"/>
</dbReference>
<evidence type="ECO:0000256" key="3">
    <source>
        <dbReference type="ARBA" id="ARBA00022801"/>
    </source>
</evidence>
<evidence type="ECO:0000313" key="13">
    <source>
        <dbReference type="EMBL" id="QHT61565.1"/>
    </source>
</evidence>
<dbReference type="InterPro" id="IPR001967">
    <property type="entry name" value="Peptidase_S11_N"/>
</dbReference>
<evidence type="ECO:0000256" key="11">
    <source>
        <dbReference type="SAM" id="SignalP"/>
    </source>
</evidence>
<feature type="signal peptide" evidence="11">
    <location>
        <begin position="1"/>
        <end position="27"/>
    </location>
</feature>
<keyword evidence="14" id="KW-1185">Reference proteome</keyword>
<dbReference type="GO" id="GO:0006508">
    <property type="term" value="P:proteolysis"/>
    <property type="evidence" value="ECO:0007669"/>
    <property type="project" value="InterPro"/>
</dbReference>
<keyword evidence="10" id="KW-0472">Membrane</keyword>
<keyword evidence="10" id="KW-1133">Transmembrane helix</keyword>
<sequence length="411" mass="44995">MSVYKPVRLAALLLILFVLGSAARAFAAEEDPGPPALSSDSAILIDAKTGTVLLAHNEEKEQFPASITKIVTGIIAIESGRELSSLVTTSKEARNEDGTRIYLEEGEQQTLINLLYGMLMNSGNDAATAIAEFMDGSKAKFADRMNEFVREKAGATHTFFVNPSGLPDPRQVTTAVDMAKIARYAMQNDLFRTIVGTKKLPWNGQAWQTTLVNHNEMLGNYEGTTGVKNGYTGDSGFTLVTSAKRNGMELIGVLLKSPTKALLYKDMTHLLDYGFRNYDLQQVKMTEQAYPFASLETEGFVAEEPLYAVVPKGETPVVTVSPAGEVNVRTSLGDYSAGWLKPVSPNLSAVAQRYPEVETAMKSAASPVHDAIEPSNSKKEAILFVWIGLLVYLGVMAVIRLKRQRVQRRRY</sequence>
<evidence type="ECO:0000313" key="14">
    <source>
        <dbReference type="Proteomes" id="UP000476064"/>
    </source>
</evidence>
<comment type="similarity">
    <text evidence="1 9">Belongs to the peptidase S11 family.</text>
</comment>
<feature type="active site" evidence="7">
    <location>
        <position position="122"/>
    </location>
</feature>
<keyword evidence="2 11" id="KW-0732">Signal</keyword>
<evidence type="ECO:0000256" key="10">
    <source>
        <dbReference type="SAM" id="Phobius"/>
    </source>
</evidence>
<name>A0A6C0G6R6_9BACL</name>
<evidence type="ECO:0000256" key="6">
    <source>
        <dbReference type="ARBA" id="ARBA00023316"/>
    </source>
</evidence>
<evidence type="ECO:0000256" key="5">
    <source>
        <dbReference type="ARBA" id="ARBA00022984"/>
    </source>
</evidence>
<evidence type="ECO:0000256" key="9">
    <source>
        <dbReference type="RuleBase" id="RU004016"/>
    </source>
</evidence>
<keyword evidence="13" id="KW-0645">Protease</keyword>
<feature type="active site" description="Acyl-ester intermediate" evidence="7">
    <location>
        <position position="66"/>
    </location>
</feature>
<keyword evidence="3" id="KW-0378">Hydrolase</keyword>
<keyword evidence="13" id="KW-0121">Carboxypeptidase</keyword>
<dbReference type="GO" id="GO:0009252">
    <property type="term" value="P:peptidoglycan biosynthetic process"/>
    <property type="evidence" value="ECO:0007669"/>
    <property type="project" value="UniProtKB-KW"/>
</dbReference>
<dbReference type="EMBL" id="CP048209">
    <property type="protein sequence ID" value="QHT61565.1"/>
    <property type="molecule type" value="Genomic_DNA"/>
</dbReference>